<dbReference type="AlphaFoldDB" id="A0AA49Q7D7"/>
<dbReference type="Proteomes" id="UP001229955">
    <property type="component" value="Chromosome"/>
</dbReference>
<gene>
    <name evidence="1" type="ORF">Strain138_001019</name>
    <name evidence="2" type="ORF">Strain318_001019</name>
</gene>
<name>A0AA49Q7D7_9BACT</name>
<dbReference type="EMBL" id="CP130613">
    <property type="protein sequence ID" value="WKW14666.1"/>
    <property type="molecule type" value="Genomic_DNA"/>
</dbReference>
<evidence type="ECO:0000313" key="2">
    <source>
        <dbReference type="EMBL" id="WKW14666.1"/>
    </source>
</evidence>
<proteinExistence type="predicted"/>
<dbReference type="InterPro" id="IPR027417">
    <property type="entry name" value="P-loop_NTPase"/>
</dbReference>
<dbReference type="Gene3D" id="3.40.50.300">
    <property type="entry name" value="P-loop containing nucleotide triphosphate hydrolases"/>
    <property type="match status" value="1"/>
</dbReference>
<dbReference type="RefSeq" id="WP_367887446.1">
    <property type="nucleotide sequence ID" value="NZ_CP130612.1"/>
</dbReference>
<evidence type="ECO:0000313" key="1">
    <source>
        <dbReference type="EMBL" id="WKW11756.1"/>
    </source>
</evidence>
<accession>A0AA49Q7D7</accession>
<protein>
    <recommendedName>
        <fullName evidence="4">SPOR domain-containing protein</fullName>
    </recommendedName>
</protein>
<dbReference type="KEGG" id="pspc:Strain318_001019"/>
<accession>A0AA49Q4D5</accession>
<reference evidence="2" key="1">
    <citation type="submission" date="2023-07" db="EMBL/GenBank/DDBJ databases">
        <authorList>
            <person name="Haufschild T."/>
            <person name="Kallscheuer N."/>
            <person name="Hammer J."/>
            <person name="Kohn T."/>
            <person name="Kabuu M."/>
            <person name="Jogler M."/>
            <person name="Wohfarth N."/>
            <person name="Heuer A."/>
            <person name="Rohde M."/>
            <person name="van Teeseling M.C.F."/>
            <person name="Jogler C."/>
        </authorList>
    </citation>
    <scope>NUCLEOTIDE SEQUENCE</scope>
    <source>
        <strain evidence="1">Strain 138</strain>
        <strain evidence="2">Strain 318</strain>
    </source>
</reference>
<keyword evidence="3" id="KW-1185">Reference proteome</keyword>
<organism evidence="2 3">
    <name type="scientific">Pseudogemmatithrix spongiicola</name>
    <dbReference type="NCBI Taxonomy" id="3062599"/>
    <lineage>
        <taxon>Bacteria</taxon>
        <taxon>Pseudomonadati</taxon>
        <taxon>Gemmatimonadota</taxon>
        <taxon>Gemmatimonadia</taxon>
        <taxon>Gemmatimonadales</taxon>
        <taxon>Gemmatimonadaceae</taxon>
        <taxon>Pseudogemmatithrix</taxon>
    </lineage>
</organism>
<sequence>MTPDLVPPEVWADEGRRIAAQLADIAAAVIVGRDADAAAAVALGLARACSAERRVAVADLIGGVAALTPLDDQPGLLECLRDGTAVSDIGQPLADAPEVYVLPAGRGPIAERWVFESARWERLVGGFREVDALLLLVAHAGAPGLDRLIERVDGVVAVDLPPAQLRTLPLIATVDHPEPELPPIPRTPPVAGLAVPAARAPRKRGRWILLALAAVAASVGLGLRYLPQRQAPVANATSAADSAPLAAPIPAPDTGAVADFTLGPIVNPEDSAAALRFSVELVAANSLSGANSGLTSRGDPFPIPTVAPVLLGAAPSVWYRAMVGAWATKAEAEAWLERERALGLVRGTAGRVVEAPFALQLFEGPREEALSQSLRLDREDVRVYALETSDGRVRLLAGAFESASQALWFAAQLNGRGLSPQLAYRTGRTY</sequence>
<evidence type="ECO:0008006" key="4">
    <source>
        <dbReference type="Google" id="ProtNLM"/>
    </source>
</evidence>
<evidence type="ECO:0000313" key="3">
    <source>
        <dbReference type="Proteomes" id="UP001229955"/>
    </source>
</evidence>
<dbReference type="EMBL" id="CP130612">
    <property type="protein sequence ID" value="WKW11756.1"/>
    <property type="molecule type" value="Genomic_DNA"/>
</dbReference>